<dbReference type="InterPro" id="IPR023828">
    <property type="entry name" value="Peptidase_S8_Ser-AS"/>
</dbReference>
<keyword evidence="10" id="KW-1185">Reference proteome</keyword>
<evidence type="ECO:0000256" key="3">
    <source>
        <dbReference type="ARBA" id="ARBA00022801"/>
    </source>
</evidence>
<feature type="domain" description="Peptidase S8/S53" evidence="8">
    <location>
        <begin position="220"/>
        <end position="692"/>
    </location>
</feature>
<dbReference type="InterPro" id="IPR022398">
    <property type="entry name" value="Peptidase_S8_His-AS"/>
</dbReference>
<evidence type="ECO:0000313" key="9">
    <source>
        <dbReference type="EMBL" id="MDM7885698.1"/>
    </source>
</evidence>
<dbReference type="Gene3D" id="3.40.50.200">
    <property type="entry name" value="Peptidase S8/S53 domain"/>
    <property type="match status" value="2"/>
</dbReference>
<dbReference type="PROSITE" id="PS00138">
    <property type="entry name" value="SUBTILASE_SER"/>
    <property type="match status" value="1"/>
</dbReference>
<feature type="active site" description="Charge relay system" evidence="5">
    <location>
        <position position="651"/>
    </location>
</feature>
<evidence type="ECO:0000256" key="1">
    <source>
        <dbReference type="ARBA" id="ARBA00011073"/>
    </source>
</evidence>
<dbReference type="PROSITE" id="PS00137">
    <property type="entry name" value="SUBTILASE_HIS"/>
    <property type="match status" value="1"/>
</dbReference>
<feature type="signal peptide" evidence="7">
    <location>
        <begin position="1"/>
        <end position="42"/>
    </location>
</feature>
<comment type="similarity">
    <text evidence="1 5">Belongs to the peptidase S8 family.</text>
</comment>
<dbReference type="Pfam" id="PF00082">
    <property type="entry name" value="Peptidase_S8"/>
    <property type="match status" value="1"/>
</dbReference>
<keyword evidence="2 5" id="KW-0645">Protease</keyword>
<dbReference type="RefSeq" id="WP_289459141.1">
    <property type="nucleotide sequence ID" value="NZ_JAUCML010000007.1"/>
</dbReference>
<sequence>MTRATPPNNPPRRYRAQRVLTSIVAVAALACGGLAVGGTASAAPASTSASADSKLSASLRKASPDKKVSAFVRTTGAGALEVDAQAKGGNLNRSKAPSSAAKSRIATIRSTNAKVLNAVKGVDGKAAELYATEYTVPGVAVVADAAAFAEIAKRSDVESIVPLRPKKVVEPQRNASADAAPSGVDPSLAKAGADGVAPKNAASDLYTKAYDAWTQTGHTGKGINVAVIDTGLDYTQADFGGPGTTSAYQDALASTGTPTAGSYDPSKFLGGYDFAGPTYNADPSDPDAYQPVPEPDANPIDGKGGDHGTHVAGTAAGFGLNADKSTFRGDYTKLTPQQVQDMWVGPGSAPQAGLYALKVFGDGGGSTDLTGAALDWVGQSLTEGRSINVINLSLGSDYGAADDPDNAKIDALTARGVLPVIAAGNADDFTDVGGSPGNAEGALTVAAASTGQSLFDAVEATAPADVAKNWRAQYSQNFQGTLPVEGDVFVPTVDVDGCTPFTGDEAAALKGKVAWLKWTDGALECGSGVRFNNVQAAGGIGVLLAGTVNTFDSGIAGNAAIPGAELTRDSVTGLQAAATAGTLHVRFANELKGVELATDAETTNTLAPFTSRGDHGAYGDVVKPDIAAPGVNVISAYNGTGNGRLSLSGTSMATPHTAGIAALAFETHPGWSAPEIKALLMNTATHDVKQQAGSDQLATQLRQGTGRVDALQAVQDGTTVRSQENDQLVTASFGVVEVSAPTTEKRTLLVRNTTAQTQTYKVAYESRIAQPGVVFGLSSDTVTVTAGGTATVTVTMTIADPTLLRKVIDPTQAAVEGGTQREFVPAATGLVTFTPATEGVSPLRLGVYAAPEPVSTLHADDVVFGGSARTATITPEGTGVSQGTGSTAYQALVAPFQLGGTDPKESFPDGTAKQTLAAADIRAFGANSTALGLKDKSKGLVSFGVQTDGPDANPGVSNNVEVLIDTNRDGEPDFLTYDVKSTTADVTLVRTIDLNQTDPKKQLVDTQLLGGAAAGVDTNTFDSTVKVLPVSLGALGYTAKSTSGVFDYAVVTESAYSPTLPTAASSVVDDTKTATFNAFQPAVSFTQNGASALTYPDTAIKVIRSSATSTAAKVLLLHLHNAPGDQADVLSTTSVTPKLALVSGNVTVTGSTKVGTNLRSHVGTWNTDGITFSYQWLRDGKKVGSTAATYKTSKSDIGHKLSVVVTAKKSGYESTSITSAQTGTITK</sequence>
<proteinExistence type="inferred from homology"/>
<dbReference type="InterPro" id="IPR000209">
    <property type="entry name" value="Peptidase_S8/S53_dom"/>
</dbReference>
<dbReference type="EMBL" id="JAUCML010000007">
    <property type="protein sequence ID" value="MDM7885698.1"/>
    <property type="molecule type" value="Genomic_DNA"/>
</dbReference>
<gene>
    <name evidence="9" type="ORF">QUG92_11340</name>
</gene>
<dbReference type="PROSITE" id="PS51257">
    <property type="entry name" value="PROKAR_LIPOPROTEIN"/>
    <property type="match status" value="1"/>
</dbReference>
<evidence type="ECO:0000256" key="2">
    <source>
        <dbReference type="ARBA" id="ARBA00022670"/>
    </source>
</evidence>
<keyword evidence="7" id="KW-0732">Signal</keyword>
<protein>
    <submittedName>
        <fullName evidence="9">S8 family serine peptidase</fullName>
    </submittedName>
</protein>
<evidence type="ECO:0000259" key="8">
    <source>
        <dbReference type="Pfam" id="PF00082"/>
    </source>
</evidence>
<dbReference type="InterPro" id="IPR034213">
    <property type="entry name" value="S8_Vpr-like"/>
</dbReference>
<dbReference type="CDD" id="cd07474">
    <property type="entry name" value="Peptidases_S8_subtilisin_Vpr-like"/>
    <property type="match status" value="1"/>
</dbReference>
<evidence type="ECO:0000256" key="7">
    <source>
        <dbReference type="SAM" id="SignalP"/>
    </source>
</evidence>
<evidence type="ECO:0000256" key="5">
    <source>
        <dbReference type="PROSITE-ProRule" id="PRU01240"/>
    </source>
</evidence>
<organism evidence="9 10">
    <name type="scientific">Curtobacterium citri</name>
    <dbReference type="NCBI Taxonomy" id="3055139"/>
    <lineage>
        <taxon>Bacteria</taxon>
        <taxon>Bacillati</taxon>
        <taxon>Actinomycetota</taxon>
        <taxon>Actinomycetes</taxon>
        <taxon>Micrococcales</taxon>
        <taxon>Microbacteriaceae</taxon>
        <taxon>Curtobacterium</taxon>
    </lineage>
</organism>
<dbReference type="Proteomes" id="UP001237823">
    <property type="component" value="Unassembled WGS sequence"/>
</dbReference>
<reference evidence="9 10" key="1">
    <citation type="submission" date="2023-06" db="EMBL/GenBank/DDBJ databases">
        <authorList>
            <person name="Feng G."/>
            <person name="Li J."/>
            <person name="Zhu H."/>
        </authorList>
    </citation>
    <scope>NUCLEOTIDE SEQUENCE [LARGE SCALE GENOMIC DNA]</scope>
    <source>
        <strain evidence="9 10">RHCKG23</strain>
    </source>
</reference>
<dbReference type="PANTHER" id="PTHR43806">
    <property type="entry name" value="PEPTIDASE S8"/>
    <property type="match status" value="1"/>
</dbReference>
<feature type="region of interest" description="Disordered" evidence="6">
    <location>
        <begin position="171"/>
        <end position="195"/>
    </location>
</feature>
<dbReference type="PROSITE" id="PS51892">
    <property type="entry name" value="SUBTILASE"/>
    <property type="match status" value="1"/>
</dbReference>
<feature type="chain" id="PRO_5047453061" evidence="7">
    <location>
        <begin position="43"/>
        <end position="1227"/>
    </location>
</feature>
<evidence type="ECO:0000313" key="10">
    <source>
        <dbReference type="Proteomes" id="UP001237823"/>
    </source>
</evidence>
<keyword evidence="4 5" id="KW-0720">Serine protease</keyword>
<evidence type="ECO:0000256" key="4">
    <source>
        <dbReference type="ARBA" id="ARBA00022825"/>
    </source>
</evidence>
<dbReference type="SUPFAM" id="SSF52743">
    <property type="entry name" value="Subtilisin-like"/>
    <property type="match status" value="1"/>
</dbReference>
<name>A0ABT7T7Z4_9MICO</name>
<dbReference type="PANTHER" id="PTHR43806:SF11">
    <property type="entry name" value="CEREVISIN-RELATED"/>
    <property type="match status" value="1"/>
</dbReference>
<dbReference type="InterPro" id="IPR015500">
    <property type="entry name" value="Peptidase_S8_subtilisin-rel"/>
</dbReference>
<dbReference type="Gene3D" id="2.60.40.2700">
    <property type="match status" value="1"/>
</dbReference>
<evidence type="ECO:0000256" key="6">
    <source>
        <dbReference type="SAM" id="MobiDB-lite"/>
    </source>
</evidence>
<keyword evidence="3 5" id="KW-0378">Hydrolase</keyword>
<feature type="active site" description="Charge relay system" evidence="5">
    <location>
        <position position="229"/>
    </location>
</feature>
<accession>A0ABT7T7Z4</accession>
<dbReference type="PRINTS" id="PR00723">
    <property type="entry name" value="SUBTILISIN"/>
</dbReference>
<feature type="active site" description="Charge relay system" evidence="5">
    <location>
        <position position="307"/>
    </location>
</feature>
<dbReference type="InterPro" id="IPR050131">
    <property type="entry name" value="Peptidase_S8_subtilisin-like"/>
</dbReference>
<comment type="caution">
    <text evidence="9">The sequence shown here is derived from an EMBL/GenBank/DDBJ whole genome shotgun (WGS) entry which is preliminary data.</text>
</comment>
<dbReference type="InterPro" id="IPR036852">
    <property type="entry name" value="Peptidase_S8/S53_dom_sf"/>
</dbReference>